<dbReference type="Proteomes" id="UP000305948">
    <property type="component" value="Unassembled WGS sequence"/>
</dbReference>
<sequence>MHRCLAISEVLRIIAGALSLDEDIESDTESSRPYCGTLSAMAQTCKTFRDPFLRELWKDLGSLQPLINCLPPDIWVKRYTKTWFDLTKPTQSLDLTRFEYYAPLVKSVVIEPASLGYDAIPALTFLRRTTYVLPNLEELYWTMVDSRRSEIFPYIHAFLAPSLHSLTLSLEGRAAEDTFSLFLDFLAAACSSLRCLDLVVDQENDQPTLRLAKGDSLTPLNLAVFRSDCLPIDKATLISLAGIPTLEEAWLYITGDVAIHLRRLPESSFPALKKLHLADDFDFRGCATIVNSTSFPHLESLNVTCEWPTLAGVTAILGTVQKHCCSNKLHQLEISCNTMTGGGRTVELNLDIIQSLAGFGNLRELSFHFPCWLNFNDSDLEDLSKAASP</sequence>
<feature type="chain" id="PRO_5022913540" description="F-box domain-containing protein" evidence="1">
    <location>
        <begin position="20"/>
        <end position="389"/>
    </location>
</feature>
<dbReference type="OrthoDB" id="3067012at2759"/>
<feature type="signal peptide" evidence="1">
    <location>
        <begin position="1"/>
        <end position="19"/>
    </location>
</feature>
<dbReference type="Gene3D" id="3.80.10.10">
    <property type="entry name" value="Ribonuclease Inhibitor"/>
    <property type="match status" value="1"/>
</dbReference>
<name>A0A5C3NBT5_9AGAM</name>
<organism evidence="2 3">
    <name type="scientific">Heliocybe sulcata</name>
    <dbReference type="NCBI Taxonomy" id="5364"/>
    <lineage>
        <taxon>Eukaryota</taxon>
        <taxon>Fungi</taxon>
        <taxon>Dikarya</taxon>
        <taxon>Basidiomycota</taxon>
        <taxon>Agaricomycotina</taxon>
        <taxon>Agaricomycetes</taxon>
        <taxon>Gloeophyllales</taxon>
        <taxon>Gloeophyllaceae</taxon>
        <taxon>Heliocybe</taxon>
    </lineage>
</organism>
<evidence type="ECO:0000313" key="3">
    <source>
        <dbReference type="Proteomes" id="UP000305948"/>
    </source>
</evidence>
<protein>
    <recommendedName>
        <fullName evidence="4">F-box domain-containing protein</fullName>
    </recommendedName>
</protein>
<reference evidence="2 3" key="1">
    <citation type="journal article" date="2019" name="Nat. Ecol. Evol.">
        <title>Megaphylogeny resolves global patterns of mushroom evolution.</title>
        <authorList>
            <person name="Varga T."/>
            <person name="Krizsan K."/>
            <person name="Foldi C."/>
            <person name="Dima B."/>
            <person name="Sanchez-Garcia M."/>
            <person name="Sanchez-Ramirez S."/>
            <person name="Szollosi G.J."/>
            <person name="Szarkandi J.G."/>
            <person name="Papp V."/>
            <person name="Albert L."/>
            <person name="Andreopoulos W."/>
            <person name="Angelini C."/>
            <person name="Antonin V."/>
            <person name="Barry K.W."/>
            <person name="Bougher N.L."/>
            <person name="Buchanan P."/>
            <person name="Buyck B."/>
            <person name="Bense V."/>
            <person name="Catcheside P."/>
            <person name="Chovatia M."/>
            <person name="Cooper J."/>
            <person name="Damon W."/>
            <person name="Desjardin D."/>
            <person name="Finy P."/>
            <person name="Geml J."/>
            <person name="Haridas S."/>
            <person name="Hughes K."/>
            <person name="Justo A."/>
            <person name="Karasinski D."/>
            <person name="Kautmanova I."/>
            <person name="Kiss B."/>
            <person name="Kocsube S."/>
            <person name="Kotiranta H."/>
            <person name="LaButti K.M."/>
            <person name="Lechner B.E."/>
            <person name="Liimatainen K."/>
            <person name="Lipzen A."/>
            <person name="Lukacs Z."/>
            <person name="Mihaltcheva S."/>
            <person name="Morgado L.N."/>
            <person name="Niskanen T."/>
            <person name="Noordeloos M.E."/>
            <person name="Ohm R.A."/>
            <person name="Ortiz-Santana B."/>
            <person name="Ovrebo C."/>
            <person name="Racz N."/>
            <person name="Riley R."/>
            <person name="Savchenko A."/>
            <person name="Shiryaev A."/>
            <person name="Soop K."/>
            <person name="Spirin V."/>
            <person name="Szebenyi C."/>
            <person name="Tomsovsky M."/>
            <person name="Tulloss R.E."/>
            <person name="Uehling J."/>
            <person name="Grigoriev I.V."/>
            <person name="Vagvolgyi C."/>
            <person name="Papp T."/>
            <person name="Martin F.M."/>
            <person name="Miettinen O."/>
            <person name="Hibbett D.S."/>
            <person name="Nagy L.G."/>
        </authorList>
    </citation>
    <scope>NUCLEOTIDE SEQUENCE [LARGE SCALE GENOMIC DNA]</scope>
    <source>
        <strain evidence="2 3">OMC1185</strain>
    </source>
</reference>
<dbReference type="EMBL" id="ML213505">
    <property type="protein sequence ID" value="TFK55279.1"/>
    <property type="molecule type" value="Genomic_DNA"/>
</dbReference>
<proteinExistence type="predicted"/>
<evidence type="ECO:0008006" key="4">
    <source>
        <dbReference type="Google" id="ProtNLM"/>
    </source>
</evidence>
<dbReference type="InterPro" id="IPR032675">
    <property type="entry name" value="LRR_dom_sf"/>
</dbReference>
<evidence type="ECO:0000256" key="1">
    <source>
        <dbReference type="SAM" id="SignalP"/>
    </source>
</evidence>
<dbReference type="STRING" id="5364.A0A5C3NBT5"/>
<keyword evidence="1" id="KW-0732">Signal</keyword>
<keyword evidence="3" id="KW-1185">Reference proteome</keyword>
<evidence type="ECO:0000313" key="2">
    <source>
        <dbReference type="EMBL" id="TFK55279.1"/>
    </source>
</evidence>
<accession>A0A5C3NBT5</accession>
<dbReference type="AlphaFoldDB" id="A0A5C3NBT5"/>
<dbReference type="SUPFAM" id="SSF52047">
    <property type="entry name" value="RNI-like"/>
    <property type="match status" value="1"/>
</dbReference>
<gene>
    <name evidence="2" type="ORF">OE88DRAFT_1732530</name>
</gene>